<dbReference type="Pfam" id="PF20675">
    <property type="entry name" value="MPH2"/>
    <property type="match status" value="1"/>
</dbReference>
<dbReference type="AlphaFoldDB" id="A0A1D1Y048"/>
<feature type="compositionally biased region" description="Polar residues" evidence="1">
    <location>
        <begin position="44"/>
        <end position="55"/>
    </location>
</feature>
<dbReference type="PANTHER" id="PTHR35742:SF1">
    <property type="entry name" value="THYLAKOID LUMENAL 16.5 KDA PROTEIN, CHLOROPLASTIC"/>
    <property type="match status" value="1"/>
</dbReference>
<evidence type="ECO:0000313" key="3">
    <source>
        <dbReference type="EMBL" id="JAT48002.1"/>
    </source>
</evidence>
<protein>
    <submittedName>
        <fullName evidence="3">Thylakoid lumenal 16. protein, chloroplastic</fullName>
    </submittedName>
</protein>
<evidence type="ECO:0000259" key="2">
    <source>
        <dbReference type="Pfam" id="PF20675"/>
    </source>
</evidence>
<organism evidence="3">
    <name type="scientific">Anthurium amnicola</name>
    <dbReference type="NCBI Taxonomy" id="1678845"/>
    <lineage>
        <taxon>Eukaryota</taxon>
        <taxon>Viridiplantae</taxon>
        <taxon>Streptophyta</taxon>
        <taxon>Embryophyta</taxon>
        <taxon>Tracheophyta</taxon>
        <taxon>Spermatophyta</taxon>
        <taxon>Magnoliopsida</taxon>
        <taxon>Liliopsida</taxon>
        <taxon>Araceae</taxon>
        <taxon>Pothoideae</taxon>
        <taxon>Potheae</taxon>
        <taxon>Anthurium</taxon>
    </lineage>
</organism>
<sequence>MAAMLGLHMATTPLNGFPPTATSQMAAGARPAGPPQTPRHRPISLNSAGNRTTVPGRTAARIPAASATNGGDGIAVDAPFSPSPLLPIPMGRRGCLAASAGLLASLSLTAGAAPARAAVLEADDDVELLEKVKQDRKKRLERQGVISSSGRETGYLQALVYTLSKVGQAIDNNDLSAAGTILGANANSEWLQNGNAAFAKLSSSPEEKIEVDNFNTSLVALISSVANKDVESSKVAFVTSASALEKWVTLTGLVGKLSGL</sequence>
<evidence type="ECO:0000256" key="1">
    <source>
        <dbReference type="SAM" id="MobiDB-lite"/>
    </source>
</evidence>
<dbReference type="PANTHER" id="PTHR35742">
    <property type="entry name" value="THYLAKOID LUMENAL 16.5 KDA PROTEIN, CHLOROPLASTIC"/>
    <property type="match status" value="1"/>
</dbReference>
<reference evidence="3" key="1">
    <citation type="submission" date="2015-07" db="EMBL/GenBank/DDBJ databases">
        <title>Transcriptome Assembly of Anthurium amnicola.</title>
        <authorList>
            <person name="Suzuki J."/>
        </authorList>
    </citation>
    <scope>NUCLEOTIDE SEQUENCE</scope>
</reference>
<gene>
    <name evidence="3" type="primary">At4g02530_0</name>
    <name evidence="3" type="ORF">g.38688</name>
</gene>
<feature type="domain" description="Maintenance of Photosystem II under High light 2 C-terminal" evidence="2">
    <location>
        <begin position="155"/>
        <end position="260"/>
    </location>
</feature>
<dbReference type="EMBL" id="GDJX01019934">
    <property type="protein sequence ID" value="JAT48002.1"/>
    <property type="molecule type" value="Transcribed_RNA"/>
</dbReference>
<dbReference type="InterPro" id="IPR049072">
    <property type="entry name" value="MPH2_C"/>
</dbReference>
<proteinExistence type="predicted"/>
<accession>A0A1D1Y048</accession>
<feature type="region of interest" description="Disordered" evidence="1">
    <location>
        <begin position="13"/>
        <end position="55"/>
    </location>
</feature>
<dbReference type="GO" id="GO:0010206">
    <property type="term" value="P:photosystem II repair"/>
    <property type="evidence" value="ECO:0007669"/>
    <property type="project" value="InterPro"/>
</dbReference>
<dbReference type="InterPro" id="IPR038862">
    <property type="entry name" value="MPH2"/>
</dbReference>
<name>A0A1D1Y048_9ARAE</name>